<accession>A0A1F8F4N1</accession>
<organism evidence="2 3">
    <name type="scientific">Candidatus Yanofskybacteria bacterium RIFCSPHIGHO2_01_FULL_45_42</name>
    <dbReference type="NCBI Taxonomy" id="1802671"/>
    <lineage>
        <taxon>Bacteria</taxon>
        <taxon>Candidatus Yanofskyibacteriota</taxon>
    </lineage>
</organism>
<evidence type="ECO:0000313" key="3">
    <source>
        <dbReference type="Proteomes" id="UP000178023"/>
    </source>
</evidence>
<evidence type="ECO:0000256" key="1">
    <source>
        <dbReference type="SAM" id="MobiDB-lite"/>
    </source>
</evidence>
<dbReference type="AlphaFoldDB" id="A0A1F8F4N1"/>
<comment type="caution">
    <text evidence="2">The sequence shown here is derived from an EMBL/GenBank/DDBJ whole genome shotgun (WGS) entry which is preliminary data.</text>
</comment>
<name>A0A1F8F4N1_9BACT</name>
<gene>
    <name evidence="2" type="ORF">A2750_01480</name>
</gene>
<dbReference type="EMBL" id="MGJL01000011">
    <property type="protein sequence ID" value="OGN08104.1"/>
    <property type="molecule type" value="Genomic_DNA"/>
</dbReference>
<protein>
    <submittedName>
        <fullName evidence="2">Uncharacterized protein</fullName>
    </submittedName>
</protein>
<reference evidence="2 3" key="1">
    <citation type="journal article" date="2016" name="Nat. Commun.">
        <title>Thousands of microbial genomes shed light on interconnected biogeochemical processes in an aquifer system.</title>
        <authorList>
            <person name="Anantharaman K."/>
            <person name="Brown C.T."/>
            <person name="Hug L.A."/>
            <person name="Sharon I."/>
            <person name="Castelle C.J."/>
            <person name="Probst A.J."/>
            <person name="Thomas B.C."/>
            <person name="Singh A."/>
            <person name="Wilkins M.J."/>
            <person name="Karaoz U."/>
            <person name="Brodie E.L."/>
            <person name="Williams K.H."/>
            <person name="Hubbard S.S."/>
            <person name="Banfield J.F."/>
        </authorList>
    </citation>
    <scope>NUCLEOTIDE SEQUENCE [LARGE SCALE GENOMIC DNA]</scope>
</reference>
<feature type="compositionally biased region" description="Basic and acidic residues" evidence="1">
    <location>
        <begin position="88"/>
        <end position="97"/>
    </location>
</feature>
<dbReference type="Proteomes" id="UP000178023">
    <property type="component" value="Unassembled WGS sequence"/>
</dbReference>
<proteinExistence type="predicted"/>
<sequence>MALNWLEDLVAELYRLRGYLVIENEPLSQGPDQAHQGDQGTVKDLPAETVGSALNREICEVVGGLRISGKGFHQQLLKPESGELSQEDISRGVHERLPGNPGTMNPAFRTSGPRYQGNADVESPPPFRPAG</sequence>
<feature type="region of interest" description="Disordered" evidence="1">
    <location>
        <begin position="78"/>
        <end position="131"/>
    </location>
</feature>
<evidence type="ECO:0000313" key="2">
    <source>
        <dbReference type="EMBL" id="OGN08104.1"/>
    </source>
</evidence>